<dbReference type="OrthoDB" id="9807064at2"/>
<proteinExistence type="predicted"/>
<dbReference type="InterPro" id="IPR045864">
    <property type="entry name" value="aa-tRNA-synth_II/BPL/LPL"/>
</dbReference>
<dbReference type="Gene3D" id="3.30.930.10">
    <property type="entry name" value="Bira Bifunctional Protein, Domain 2"/>
    <property type="match status" value="1"/>
</dbReference>
<evidence type="ECO:0000259" key="1">
    <source>
        <dbReference type="Pfam" id="PF03099"/>
    </source>
</evidence>
<protein>
    <submittedName>
        <fullName evidence="2">Ligase</fullName>
    </submittedName>
</protein>
<dbReference type="GO" id="GO:0004077">
    <property type="term" value="F:biotin--[biotin carboxyl-carrier protein] ligase activity"/>
    <property type="evidence" value="ECO:0007669"/>
    <property type="project" value="TreeGrafter"/>
</dbReference>
<dbReference type="PANTHER" id="PTHR12835:SF5">
    <property type="entry name" value="BIOTIN--PROTEIN LIGASE"/>
    <property type="match status" value="1"/>
</dbReference>
<dbReference type="GO" id="GO:0005737">
    <property type="term" value="C:cytoplasm"/>
    <property type="evidence" value="ECO:0007669"/>
    <property type="project" value="TreeGrafter"/>
</dbReference>
<evidence type="ECO:0000313" key="3">
    <source>
        <dbReference type="Proteomes" id="UP000442109"/>
    </source>
</evidence>
<dbReference type="SUPFAM" id="SSF55681">
    <property type="entry name" value="Class II aaRS and biotin synthetases"/>
    <property type="match status" value="1"/>
</dbReference>
<organism evidence="2 3">
    <name type="scientific">Psychrobacter sanguinis</name>
    <dbReference type="NCBI Taxonomy" id="861445"/>
    <lineage>
        <taxon>Bacteria</taxon>
        <taxon>Pseudomonadati</taxon>
        <taxon>Pseudomonadota</taxon>
        <taxon>Gammaproteobacteria</taxon>
        <taxon>Moraxellales</taxon>
        <taxon>Moraxellaceae</taxon>
        <taxon>Psychrobacter</taxon>
    </lineage>
</organism>
<name>A0A844LXN5_9GAMM</name>
<keyword evidence="3" id="KW-1185">Reference proteome</keyword>
<gene>
    <name evidence="2" type="ORF">GB996_00920</name>
</gene>
<reference evidence="2 3" key="1">
    <citation type="journal article" date="2019" name="PLoS ONE">
        <title>Pup mortality in New Zealand sea lions (Phocarctos hookeri) at Enderby Island, Auckland Islands, 2013-18.</title>
        <authorList>
            <person name="Michael S.A."/>
            <person name="Hayman D.T.S."/>
            <person name="Gray R."/>
            <person name="Zhang J."/>
            <person name="Rogers L."/>
            <person name="Roe W.D."/>
        </authorList>
    </citation>
    <scope>NUCLEOTIDE SEQUENCE [LARGE SCALE GENOMIC DNA]</scope>
    <source>
        <strain evidence="2 3">SM868</strain>
    </source>
</reference>
<keyword evidence="2" id="KW-0436">Ligase</keyword>
<accession>A0A844LXN5</accession>
<dbReference type="PANTHER" id="PTHR12835">
    <property type="entry name" value="BIOTIN PROTEIN LIGASE"/>
    <property type="match status" value="1"/>
</dbReference>
<feature type="domain" description="BPL/LPL catalytic" evidence="1">
    <location>
        <begin position="46"/>
        <end position="176"/>
    </location>
</feature>
<dbReference type="Proteomes" id="UP000442109">
    <property type="component" value="Unassembled WGS sequence"/>
</dbReference>
<evidence type="ECO:0000313" key="2">
    <source>
        <dbReference type="EMBL" id="MUG31355.1"/>
    </source>
</evidence>
<dbReference type="AlphaFoldDB" id="A0A844LXN5"/>
<dbReference type="Pfam" id="PF03099">
    <property type="entry name" value="BPL_LplA_LipB"/>
    <property type="match status" value="1"/>
</dbReference>
<comment type="caution">
    <text evidence="2">The sequence shown here is derived from an EMBL/GenBank/DDBJ whole genome shotgun (WGS) entry which is preliminary data.</text>
</comment>
<dbReference type="InterPro" id="IPR004143">
    <property type="entry name" value="BPL_LPL_catalytic"/>
</dbReference>
<sequence>MPFASQSVLNQGANQPLIHRHVAVSPSTNSELMQQLANGDIDKTRPYLLTASMQTAGRGQRTRTWQSPIGNIYLSLYHPLQSSLSGLLSLVVGLHITRLPVLQNLNRQRRSLGLPIVGVKWANDIGYYDTESLSAGETPTAADKSNTSFHKLAGILIEPVVTDNKITGVIIGVGMNIKAAPVLSDSTKEGMDYQAISLTQIIKQTQNYKQTHTANKDNAHSAHNSLLSDAHSHLPRAEDLYIPVSATLLRAVAQFEQFSQQSYALTQFIEDYSAVNVLAGRPIIIEQPPLSAHTTQATKPQSAQDKHSDTVVIHGVVTGINTDGSLAINTTQQGYLEPRNIYTGTIRLTGKDKG</sequence>
<dbReference type="RefSeq" id="WP_155586599.1">
    <property type="nucleotide sequence ID" value="NZ_WFKQ01000001.1"/>
</dbReference>
<dbReference type="EMBL" id="WFKQ01000001">
    <property type="protein sequence ID" value="MUG31355.1"/>
    <property type="molecule type" value="Genomic_DNA"/>
</dbReference>